<evidence type="ECO:0000313" key="1">
    <source>
        <dbReference type="EMBL" id="GFT79698.1"/>
    </source>
</evidence>
<gene>
    <name evidence="1" type="ORF">NPIL_625681</name>
</gene>
<sequence length="84" mass="10083">MLWKKKKSVMPYWKNQPLRHRRHDDQAYHVGHREKGRVWPPQRQDYSLLAREGWYQRPKTLHPITLSLSIPPESSLVPSFSLPI</sequence>
<dbReference type="AlphaFoldDB" id="A0A8X6U477"/>
<evidence type="ECO:0000313" key="2">
    <source>
        <dbReference type="Proteomes" id="UP000887013"/>
    </source>
</evidence>
<accession>A0A8X6U477</accession>
<reference evidence="1" key="1">
    <citation type="submission" date="2020-08" db="EMBL/GenBank/DDBJ databases">
        <title>Multicomponent nature underlies the extraordinary mechanical properties of spider dragline silk.</title>
        <authorList>
            <person name="Kono N."/>
            <person name="Nakamura H."/>
            <person name="Mori M."/>
            <person name="Yoshida Y."/>
            <person name="Ohtoshi R."/>
            <person name="Malay A.D."/>
            <person name="Moran D.A.P."/>
            <person name="Tomita M."/>
            <person name="Numata K."/>
            <person name="Arakawa K."/>
        </authorList>
    </citation>
    <scope>NUCLEOTIDE SEQUENCE</scope>
</reference>
<dbReference type="OrthoDB" id="10288743at2759"/>
<comment type="caution">
    <text evidence="1">The sequence shown here is derived from an EMBL/GenBank/DDBJ whole genome shotgun (WGS) entry which is preliminary data.</text>
</comment>
<proteinExistence type="predicted"/>
<name>A0A8X6U477_NEPPI</name>
<keyword evidence="2" id="KW-1185">Reference proteome</keyword>
<organism evidence="1 2">
    <name type="scientific">Nephila pilipes</name>
    <name type="common">Giant wood spider</name>
    <name type="synonym">Nephila maculata</name>
    <dbReference type="NCBI Taxonomy" id="299642"/>
    <lineage>
        <taxon>Eukaryota</taxon>
        <taxon>Metazoa</taxon>
        <taxon>Ecdysozoa</taxon>
        <taxon>Arthropoda</taxon>
        <taxon>Chelicerata</taxon>
        <taxon>Arachnida</taxon>
        <taxon>Araneae</taxon>
        <taxon>Araneomorphae</taxon>
        <taxon>Entelegynae</taxon>
        <taxon>Araneoidea</taxon>
        <taxon>Nephilidae</taxon>
        <taxon>Nephila</taxon>
    </lineage>
</organism>
<dbReference type="Proteomes" id="UP000887013">
    <property type="component" value="Unassembled WGS sequence"/>
</dbReference>
<dbReference type="EMBL" id="BMAW01118423">
    <property type="protein sequence ID" value="GFT79698.1"/>
    <property type="molecule type" value="Genomic_DNA"/>
</dbReference>
<protein>
    <submittedName>
        <fullName evidence="1">Uncharacterized protein</fullName>
    </submittedName>
</protein>